<evidence type="ECO:0000256" key="1">
    <source>
        <dbReference type="SAM" id="SignalP"/>
    </source>
</evidence>
<reference evidence="3 4" key="1">
    <citation type="submission" date="2022-03" db="EMBL/GenBank/DDBJ databases">
        <authorList>
            <person name="Jo J.-H."/>
            <person name="Im W.-T."/>
        </authorList>
    </citation>
    <scope>NUCLEOTIDE SEQUENCE [LARGE SCALE GENOMIC DNA]</scope>
    <source>
        <strain evidence="3 4">SM33</strain>
    </source>
</reference>
<keyword evidence="4" id="KW-1185">Reference proteome</keyword>
<dbReference type="NCBIfam" id="NF035944">
    <property type="entry name" value="PEPxxWA-CTERM"/>
    <property type="match status" value="1"/>
</dbReference>
<dbReference type="Pfam" id="PF07589">
    <property type="entry name" value="PEP-CTERM"/>
    <property type="match status" value="1"/>
</dbReference>
<accession>A0ABS9VIW3</accession>
<evidence type="ECO:0000313" key="4">
    <source>
        <dbReference type="Proteomes" id="UP001203058"/>
    </source>
</evidence>
<organism evidence="3 4">
    <name type="scientific">Sphingomonas telluris</name>
    <dbReference type="NCBI Taxonomy" id="2907998"/>
    <lineage>
        <taxon>Bacteria</taxon>
        <taxon>Pseudomonadati</taxon>
        <taxon>Pseudomonadota</taxon>
        <taxon>Alphaproteobacteria</taxon>
        <taxon>Sphingomonadales</taxon>
        <taxon>Sphingomonadaceae</taxon>
        <taxon>Sphingomonas</taxon>
    </lineage>
</organism>
<name>A0ABS9VIW3_9SPHN</name>
<proteinExistence type="predicted"/>
<evidence type="ECO:0000259" key="2">
    <source>
        <dbReference type="Pfam" id="PF07589"/>
    </source>
</evidence>
<feature type="chain" id="PRO_5046348800" evidence="1">
    <location>
        <begin position="32"/>
        <end position="394"/>
    </location>
</feature>
<dbReference type="SUPFAM" id="SSF63829">
    <property type="entry name" value="Calcium-dependent phosphotriesterase"/>
    <property type="match status" value="1"/>
</dbReference>
<evidence type="ECO:0000313" key="3">
    <source>
        <dbReference type="EMBL" id="MCH8614900.1"/>
    </source>
</evidence>
<feature type="signal peptide" evidence="1">
    <location>
        <begin position="1"/>
        <end position="31"/>
    </location>
</feature>
<dbReference type="InterPro" id="IPR017549">
    <property type="entry name" value="APMV_L690"/>
</dbReference>
<dbReference type="Proteomes" id="UP001203058">
    <property type="component" value="Unassembled WGS sequence"/>
</dbReference>
<sequence length="394" mass="41572">MRLRFDRARLRTVTCATAFALALPISTQALCQAVAQTNLTTDDQVFLTSLGYEPAANVDANLINPWGMSYSNTSPFWISDQGTAKSTLYNGAGVPQALVVSIPGNGGPTGQVFNGTNDFQLTTNNPARFIFANLDGSISGWNPTVNPTNALVAVPASQGTVYTGLATGNNGSGNFLYAANNAGGSIDVFDANFQPATLGGSFVDPGLPDGYSPFNVANVNGTLYVTYALGGPEADEQALGTGIVDRFTTDGIFLDRFVTADLTNNVLSPWGVTQAPGSWDEFANAILIGNFAEEDGFINAFASDGTYLGMLMVGSDPFNVPYLWALGTRSSTSGFDSSAVFFTAGIGDEEHGLFGKLNSVPEPGTWTTMLMGFGAVGFAMRRRRRPETTLRQLA</sequence>
<keyword evidence="1" id="KW-0732">Signal</keyword>
<gene>
    <name evidence="3" type="ORF">LZ016_02110</name>
</gene>
<feature type="domain" description="Ice-binding protein C-terminal" evidence="2">
    <location>
        <begin position="359"/>
        <end position="383"/>
    </location>
</feature>
<dbReference type="RefSeq" id="WP_241445535.1">
    <property type="nucleotide sequence ID" value="NZ_JAKZHW010000001.1"/>
</dbReference>
<dbReference type="InterPro" id="IPR013424">
    <property type="entry name" value="Ice-binding_C"/>
</dbReference>
<comment type="caution">
    <text evidence="3">The sequence shown here is derived from an EMBL/GenBank/DDBJ whole genome shotgun (WGS) entry which is preliminary data.</text>
</comment>
<dbReference type="EMBL" id="JAKZHW010000001">
    <property type="protein sequence ID" value="MCH8614900.1"/>
    <property type="molecule type" value="Genomic_DNA"/>
</dbReference>
<dbReference type="NCBIfam" id="TIGR03118">
    <property type="entry name" value="PEPCTERM_chp_1"/>
    <property type="match status" value="1"/>
</dbReference>
<protein>
    <submittedName>
        <fullName evidence="3">TIGR03118 family protein</fullName>
    </submittedName>
</protein>